<comment type="caution">
    <text evidence="2">The sequence shown here is derived from an EMBL/GenBank/DDBJ whole genome shotgun (WGS) entry which is preliminary data.</text>
</comment>
<keyword evidence="1" id="KW-0812">Transmembrane</keyword>
<keyword evidence="1" id="KW-1133">Transmembrane helix</keyword>
<dbReference type="InterPro" id="IPR035197">
    <property type="entry name" value="DUF5313"/>
</dbReference>
<evidence type="ECO:0000313" key="2">
    <source>
        <dbReference type="EMBL" id="GAA2795555.1"/>
    </source>
</evidence>
<proteinExistence type="predicted"/>
<evidence type="ECO:0000256" key="1">
    <source>
        <dbReference type="SAM" id="Phobius"/>
    </source>
</evidence>
<name>A0ABN3VDY4_9PSEU</name>
<evidence type="ECO:0000313" key="3">
    <source>
        <dbReference type="Proteomes" id="UP001500979"/>
    </source>
</evidence>
<dbReference type="Pfam" id="PF17240">
    <property type="entry name" value="DUF5313"/>
    <property type="match status" value="1"/>
</dbReference>
<dbReference type="Proteomes" id="UP001500979">
    <property type="component" value="Unassembled WGS sequence"/>
</dbReference>
<feature type="transmembrane region" description="Helical" evidence="1">
    <location>
        <begin position="60"/>
        <end position="80"/>
    </location>
</feature>
<dbReference type="EMBL" id="BAAAUX010000014">
    <property type="protein sequence ID" value="GAA2795555.1"/>
    <property type="molecule type" value="Genomic_DNA"/>
</dbReference>
<sequence length="120" mass="13235">MWVYYAYGGTLPDRHREWVLHDATCRTWVLRSFLRSLVQVSPVAAALLVGLGVFGESWPLALGATLLGVLVVVRISLSLAEQSAEGRLVRHGFPPGHAAAVRRQADADAAARYRAVWRQE</sequence>
<feature type="transmembrane region" description="Helical" evidence="1">
    <location>
        <begin position="36"/>
        <end position="54"/>
    </location>
</feature>
<organism evidence="2 3">
    <name type="scientific">Saccharopolyspora taberi</name>
    <dbReference type="NCBI Taxonomy" id="60895"/>
    <lineage>
        <taxon>Bacteria</taxon>
        <taxon>Bacillati</taxon>
        <taxon>Actinomycetota</taxon>
        <taxon>Actinomycetes</taxon>
        <taxon>Pseudonocardiales</taxon>
        <taxon>Pseudonocardiaceae</taxon>
        <taxon>Saccharopolyspora</taxon>
    </lineage>
</organism>
<gene>
    <name evidence="2" type="ORF">GCM10010470_33230</name>
</gene>
<evidence type="ECO:0008006" key="4">
    <source>
        <dbReference type="Google" id="ProtNLM"/>
    </source>
</evidence>
<keyword evidence="3" id="KW-1185">Reference proteome</keyword>
<accession>A0ABN3VDY4</accession>
<protein>
    <recommendedName>
        <fullName evidence="4">DUF5313 domain-containing protein</fullName>
    </recommendedName>
</protein>
<keyword evidence="1" id="KW-0472">Membrane</keyword>
<reference evidence="2 3" key="1">
    <citation type="journal article" date="2019" name="Int. J. Syst. Evol. Microbiol.">
        <title>The Global Catalogue of Microorganisms (GCM) 10K type strain sequencing project: providing services to taxonomists for standard genome sequencing and annotation.</title>
        <authorList>
            <consortium name="The Broad Institute Genomics Platform"/>
            <consortium name="The Broad Institute Genome Sequencing Center for Infectious Disease"/>
            <person name="Wu L."/>
            <person name="Ma J."/>
        </authorList>
    </citation>
    <scope>NUCLEOTIDE SEQUENCE [LARGE SCALE GENOMIC DNA]</scope>
    <source>
        <strain evidence="2 3">JCM 9383</strain>
    </source>
</reference>